<keyword evidence="2" id="KW-0808">Transferase</keyword>
<feature type="compositionally biased region" description="Polar residues" evidence="1">
    <location>
        <begin position="8"/>
        <end position="25"/>
    </location>
</feature>
<evidence type="ECO:0000313" key="2">
    <source>
        <dbReference type="EMBL" id="GEU56113.1"/>
    </source>
</evidence>
<accession>A0A6L2L2M3</accession>
<gene>
    <name evidence="2" type="ORF">Tci_028091</name>
</gene>
<name>A0A6L2L2M3_TANCI</name>
<organism evidence="2">
    <name type="scientific">Tanacetum cinerariifolium</name>
    <name type="common">Dalmatian daisy</name>
    <name type="synonym">Chrysanthemum cinerariifolium</name>
    <dbReference type="NCBI Taxonomy" id="118510"/>
    <lineage>
        <taxon>Eukaryota</taxon>
        <taxon>Viridiplantae</taxon>
        <taxon>Streptophyta</taxon>
        <taxon>Embryophyta</taxon>
        <taxon>Tracheophyta</taxon>
        <taxon>Spermatophyta</taxon>
        <taxon>Magnoliopsida</taxon>
        <taxon>eudicotyledons</taxon>
        <taxon>Gunneridae</taxon>
        <taxon>Pentapetalae</taxon>
        <taxon>asterids</taxon>
        <taxon>campanulids</taxon>
        <taxon>Asterales</taxon>
        <taxon>Asteraceae</taxon>
        <taxon>Asteroideae</taxon>
        <taxon>Anthemideae</taxon>
        <taxon>Anthemidinae</taxon>
        <taxon>Tanacetum</taxon>
    </lineage>
</organism>
<sequence>MYPPTHPSQPQINHSSNPPSHPYQSQVNHQTLSILQIAYNSPQPLTEFPQMDLGLAVLVFNQGGDQIACLKKAMDFITAVTSSRPGNAAWYKEKEMLAEALEARQILDEEQLAFLVDPGILDGQATQTTIPNTTTFQTKDLDAYDSDCDDVSYAKAVLMANLSSNGSDVLLEEKANQEKNNELVTTKLERYKERVKTFEQPLNVDLKLFDEQAFWLQTSHPNTDQSASSPVKVEAPQELPKDALSNNQNALEILEYFENNDLKAQLQAKDTTIWKEVENIAQIPIATTVAPGMFNLDLNPLALRLFQNRHAHIYYLKHTQEQVDILQGIVKQAKAKQPIDNALDLPGLGHNLFSVGQFYDAELKVALRKSTCFIRLHDDLRVTAAHVYVSAVKLNLVLFSNANENYAKCSTPYTENFMPPKPDLILTDVDEYVLSESLTNVPIVATSIAKTSESKPKSVSEPLIEDWIYDNEDENETKSKSKQRKPSFAKKMVKKPVWNNARRVNHQNSQRLSHPHPKRNFVPRAVLIKSGLKKLNTARQNSSRAAVSVNTAKPINTAYPRPIVNSARPRSNVFNRAHSHVRRPFNKFTTYKNNNFNQKVNTVKGNVTIVRPKAVVSDNKGNEANAVKASTCCVWRPKQNVLDHLKVNVVRHKLTTAVEETLTQFHHQSSKPITMSITKFAEGSNMIAFLSKPNESAGFEEIIDFLNAHPIKYALTVSPTIYSSYIEQFWATAKVKHVNEKAQLHAKVDGKRVVISEASIRRDLRFEDEVGIACLPNKAIFEQLTLMGKTRRKDTELPQTSVPIKVVANKAVYEEMYDSVDMAATTATGLDVKDDRGSRPRRLETMGDAAAYTRSERVSRLSNDPSLSRVNTLRSGEDRQKLTEWMEFCTQLQSRVLALETTKTNQALEIGRFKRKVKNLEKKASKKTHKLNILYKIGSLRIIESSDEASLCDQEDASK</sequence>
<comment type="caution">
    <text evidence="2">The sequence shown here is derived from an EMBL/GenBank/DDBJ whole genome shotgun (WGS) entry which is preliminary data.</text>
</comment>
<dbReference type="AlphaFoldDB" id="A0A6L2L2M3"/>
<keyword evidence="2" id="KW-0418">Kinase</keyword>
<reference evidence="2" key="1">
    <citation type="journal article" date="2019" name="Sci. Rep.">
        <title>Draft genome of Tanacetum cinerariifolium, the natural source of mosquito coil.</title>
        <authorList>
            <person name="Yamashiro T."/>
            <person name="Shiraishi A."/>
            <person name="Satake H."/>
            <person name="Nakayama K."/>
        </authorList>
    </citation>
    <scope>NUCLEOTIDE SEQUENCE</scope>
</reference>
<dbReference type="EMBL" id="BKCJ010003609">
    <property type="protein sequence ID" value="GEU56113.1"/>
    <property type="molecule type" value="Genomic_DNA"/>
</dbReference>
<proteinExistence type="predicted"/>
<protein>
    <submittedName>
        <fullName evidence="2">Xylulose kinase-1</fullName>
    </submittedName>
</protein>
<evidence type="ECO:0000256" key="1">
    <source>
        <dbReference type="SAM" id="MobiDB-lite"/>
    </source>
</evidence>
<dbReference type="GO" id="GO:0016301">
    <property type="term" value="F:kinase activity"/>
    <property type="evidence" value="ECO:0007669"/>
    <property type="project" value="UniProtKB-KW"/>
</dbReference>
<feature type="region of interest" description="Disordered" evidence="1">
    <location>
        <begin position="1"/>
        <end position="25"/>
    </location>
</feature>